<evidence type="ECO:0000256" key="9">
    <source>
        <dbReference type="ARBA" id="ARBA00022801"/>
    </source>
</evidence>
<dbReference type="EMBL" id="JANBVO010000004">
    <property type="protein sequence ID" value="KAJ9154876.1"/>
    <property type="molecule type" value="Genomic_DNA"/>
</dbReference>
<evidence type="ECO:0000259" key="20">
    <source>
        <dbReference type="PROSITE" id="PS50234"/>
    </source>
</evidence>
<dbReference type="InterPro" id="IPR005161">
    <property type="entry name" value="Ku_N"/>
</dbReference>
<comment type="function">
    <text evidence="17">Single-stranded DNA-dependent ATP-dependent helicase. Involved in non-homologous end joining (NHEJ) DNA double strand break repair. DNA-binding is sequence-independent but has a high affinity to nicks in double-stranded DNA and to the ends of duplex DNA. Binds to naturally occurring chromosomal ends, and therefore provides chromosomal end protection. Required also for telomere recombination to repair telomeric ends in the absence of telomerase. KU70, of the KU70/KU80 heterodimer, binds to the stem loop of TLC1, the RNA component of telomerase. Involved in telomere maintenance. Interacts with telomeric repeats and subtelomeric sequences thereby controlling telomere length and protecting against subtelomeric rearrangement. Maintains telomeric chromatin, which is involved in silencing the expression of genes located at the telomere. Required for mating-type switching.</text>
</comment>
<dbReference type="Pfam" id="PF08785">
    <property type="entry name" value="Ku_PK_bind"/>
    <property type="match status" value="1"/>
</dbReference>
<keyword evidence="9 19" id="KW-0378">Hydrolase</keyword>
<dbReference type="GO" id="GO:0003684">
    <property type="term" value="F:damaged DNA binding"/>
    <property type="evidence" value="ECO:0007669"/>
    <property type="project" value="InterPro"/>
</dbReference>
<evidence type="ECO:0000256" key="12">
    <source>
        <dbReference type="ARBA" id="ARBA00022895"/>
    </source>
</evidence>
<evidence type="ECO:0000256" key="13">
    <source>
        <dbReference type="ARBA" id="ARBA00023125"/>
    </source>
</evidence>
<dbReference type="InterPro" id="IPR016194">
    <property type="entry name" value="SPOC-like_C_dom_sf"/>
</dbReference>
<feature type="domain" description="VWFA" evidence="20">
    <location>
        <begin position="6"/>
        <end position="165"/>
    </location>
</feature>
<dbReference type="InterPro" id="IPR002035">
    <property type="entry name" value="VWF_A"/>
</dbReference>
<evidence type="ECO:0000256" key="18">
    <source>
        <dbReference type="ARBA" id="ARBA00047995"/>
    </source>
</evidence>
<dbReference type="CDD" id="cd00873">
    <property type="entry name" value="KU80"/>
    <property type="match status" value="1"/>
</dbReference>
<keyword evidence="7 19" id="KW-0547">Nucleotide-binding</keyword>
<accession>A0AA38S8A5</accession>
<name>A0AA38S8A5_9PEZI</name>
<dbReference type="Gene3D" id="1.10.1600.10">
    <property type="match status" value="1"/>
</dbReference>
<evidence type="ECO:0000256" key="7">
    <source>
        <dbReference type="ARBA" id="ARBA00022741"/>
    </source>
</evidence>
<dbReference type="FunFam" id="3.40.50.410:FF:000073">
    <property type="entry name" value="ATP-dependent DNA helicase II subunit 2"/>
    <property type="match status" value="1"/>
</dbReference>
<dbReference type="AlphaFoldDB" id="A0AA38S8A5"/>
<dbReference type="InterPro" id="IPR036465">
    <property type="entry name" value="vWFA_dom_sf"/>
</dbReference>
<dbReference type="GO" id="GO:0000723">
    <property type="term" value="P:telomere maintenance"/>
    <property type="evidence" value="ECO:0007669"/>
    <property type="project" value="InterPro"/>
</dbReference>
<evidence type="ECO:0000313" key="21">
    <source>
        <dbReference type="EMBL" id="KAJ9154876.1"/>
    </source>
</evidence>
<dbReference type="Pfam" id="PF03731">
    <property type="entry name" value="Ku_N"/>
    <property type="match status" value="1"/>
</dbReference>
<keyword evidence="13 19" id="KW-0238">DNA-binding</keyword>
<dbReference type="SUPFAM" id="SSF100939">
    <property type="entry name" value="SPOC domain-like"/>
    <property type="match status" value="1"/>
</dbReference>
<evidence type="ECO:0000256" key="15">
    <source>
        <dbReference type="ARBA" id="ARBA00023204"/>
    </source>
</evidence>
<comment type="similarity">
    <text evidence="3 19">Belongs to the ku80 family.</text>
</comment>
<dbReference type="Gene3D" id="1.25.40.240">
    <property type="entry name" value="Ku, C-terminal domain"/>
    <property type="match status" value="1"/>
</dbReference>
<evidence type="ECO:0000256" key="11">
    <source>
        <dbReference type="ARBA" id="ARBA00022840"/>
    </source>
</evidence>
<dbReference type="Pfam" id="PF02735">
    <property type="entry name" value="Ku"/>
    <property type="match status" value="1"/>
</dbReference>
<organism evidence="21 22">
    <name type="scientific">Pleurostoma richardsiae</name>
    <dbReference type="NCBI Taxonomy" id="41990"/>
    <lineage>
        <taxon>Eukaryota</taxon>
        <taxon>Fungi</taxon>
        <taxon>Dikarya</taxon>
        <taxon>Ascomycota</taxon>
        <taxon>Pezizomycotina</taxon>
        <taxon>Sordariomycetes</taxon>
        <taxon>Sordariomycetidae</taxon>
        <taxon>Calosphaeriales</taxon>
        <taxon>Pleurostomataceae</taxon>
        <taxon>Pleurostoma</taxon>
    </lineage>
</organism>
<evidence type="ECO:0000313" key="22">
    <source>
        <dbReference type="Proteomes" id="UP001174694"/>
    </source>
</evidence>
<dbReference type="GO" id="GO:0042162">
    <property type="term" value="F:telomeric DNA binding"/>
    <property type="evidence" value="ECO:0007669"/>
    <property type="project" value="InterPro"/>
</dbReference>
<comment type="subcellular location">
    <subcellularLocation>
        <location evidence="2">Chromosome</location>
        <location evidence="2">Telomere</location>
    </subcellularLocation>
    <subcellularLocation>
        <location evidence="1 19">Nucleus</location>
    </subcellularLocation>
</comment>
<dbReference type="GO" id="GO:0003678">
    <property type="term" value="F:DNA helicase activity"/>
    <property type="evidence" value="ECO:0007669"/>
    <property type="project" value="UniProtKB-EC"/>
</dbReference>
<dbReference type="InterPro" id="IPR006164">
    <property type="entry name" value="DNA_bd_Ku70/Ku80"/>
</dbReference>
<dbReference type="FunFam" id="1.10.1600.10:FF:000002">
    <property type="entry name" value="X-ray repair cross-complementing protein 5"/>
    <property type="match status" value="1"/>
</dbReference>
<evidence type="ECO:0000256" key="19">
    <source>
        <dbReference type="PIRNR" id="PIRNR016570"/>
    </source>
</evidence>
<keyword evidence="14 19" id="KW-0233">DNA recombination</keyword>
<protein>
    <recommendedName>
        <fullName evidence="5 19">ATP-dependent DNA helicase II subunit 2</fullName>
        <ecNumber evidence="4 19">3.6.4.12</ecNumber>
    </recommendedName>
</protein>
<keyword evidence="22" id="KW-1185">Reference proteome</keyword>
<evidence type="ECO:0000256" key="4">
    <source>
        <dbReference type="ARBA" id="ARBA00012551"/>
    </source>
</evidence>
<evidence type="ECO:0000256" key="8">
    <source>
        <dbReference type="ARBA" id="ARBA00022763"/>
    </source>
</evidence>
<keyword evidence="11 19" id="KW-0067">ATP-binding</keyword>
<dbReference type="EC" id="3.6.4.12" evidence="4 19"/>
<evidence type="ECO:0000256" key="2">
    <source>
        <dbReference type="ARBA" id="ARBA00004574"/>
    </source>
</evidence>
<keyword evidence="6" id="KW-0158">Chromosome</keyword>
<evidence type="ECO:0000256" key="5">
    <source>
        <dbReference type="ARBA" id="ARBA00021792"/>
    </source>
</evidence>
<sequence>MADKEATVYIVDLGSSMGSSSNGRSESDLEWSMRYVWDRLSTTVAASRKTWTVGVVGLRTDETNNTMGDTDGYENISILQPIGPMSMSSLRNLQTVIKPSETDNGDAVSAIVIALEMIEGYTKKLKYKRRIILVTDGRGPIDSDDLEDISGRINELGIELIVIGVDFDEPDYGFKEEDKPRSKTKNEALLKDLVSQCKEGVFGTMAQAVEELQNPRVKPVRLVRNYDGTLTLGNPEKYESAMVINVERYPKTKIARPPAASTVVIKSEPGGASQAAEAPDDMEDVEYTAGFSAVKNMRTYKVEDPDAPGGKKDVDFDSLAKGYTYGSTAVHISESEFNITKLETTKGFSIIGFIPFSKYEPFLNMGECFATVARKFDEKSEIALSSLIHALYELESYAVARIVVKDGKDPQLLLLMPSVELDLECLYDVPLPFAEDVRGYEFPPLDKVVTIGGNTLTKHRLLPDEKLNKAMSDYVDAMDISQFGTDDDGNAAEYASIEDSYSPIIHRINEAIRQRAVHPDEPVGPIPDTLLKFSNPPVELVQKAQKKIDALISASEVKKVAPKAKGKRARDTTRPVGGLDIEALLKKNKKGKISSDNSIPEFKQMLSTSEDESQIADAVKQMGQIVRSLITNSTGDSGYAMAIENIGVMREQLVDFEEPALYNDFMKDLKKRLLAGELGGDRREMWWKIAYPGNLGLIDTKESEASDVTEKEAKEFLEKR</sequence>
<evidence type="ECO:0000256" key="1">
    <source>
        <dbReference type="ARBA" id="ARBA00004123"/>
    </source>
</evidence>
<dbReference type="SUPFAM" id="SSF53300">
    <property type="entry name" value="vWA-like"/>
    <property type="match status" value="1"/>
</dbReference>
<dbReference type="GO" id="GO:0016787">
    <property type="term" value="F:hydrolase activity"/>
    <property type="evidence" value="ECO:0007669"/>
    <property type="project" value="UniProtKB-KW"/>
</dbReference>
<dbReference type="InterPro" id="IPR014893">
    <property type="entry name" value="Ku_PK_bind"/>
</dbReference>
<reference evidence="21" key="1">
    <citation type="submission" date="2022-07" db="EMBL/GenBank/DDBJ databases">
        <title>Fungi with potential for degradation of polypropylene.</title>
        <authorList>
            <person name="Gostincar C."/>
        </authorList>
    </citation>
    <scope>NUCLEOTIDE SEQUENCE</scope>
    <source>
        <strain evidence="21">EXF-13308</strain>
    </source>
</reference>
<comment type="caution">
    <text evidence="21">The sequence shown here is derived from an EMBL/GenBank/DDBJ whole genome shotgun (WGS) entry which is preliminary data.</text>
</comment>
<keyword evidence="8 19" id="KW-0227">DNA damage</keyword>
<dbReference type="Gene3D" id="2.40.290.10">
    <property type="match status" value="1"/>
</dbReference>
<gene>
    <name evidence="21" type="ORF">NKR23_g2359</name>
</gene>
<evidence type="ECO:0000256" key="16">
    <source>
        <dbReference type="ARBA" id="ARBA00023242"/>
    </source>
</evidence>
<evidence type="ECO:0000256" key="6">
    <source>
        <dbReference type="ARBA" id="ARBA00022454"/>
    </source>
</evidence>
<dbReference type="PANTHER" id="PTHR12604">
    <property type="entry name" value="KU AUTOANTIGEN DNA HELICASE"/>
    <property type="match status" value="1"/>
</dbReference>
<dbReference type="InterPro" id="IPR036494">
    <property type="entry name" value="Ku_C_sf"/>
</dbReference>
<comment type="catalytic activity">
    <reaction evidence="18 19">
        <text>ATP + H2O = ADP + phosphate + H(+)</text>
        <dbReference type="Rhea" id="RHEA:13065"/>
        <dbReference type="ChEBI" id="CHEBI:15377"/>
        <dbReference type="ChEBI" id="CHEBI:15378"/>
        <dbReference type="ChEBI" id="CHEBI:30616"/>
        <dbReference type="ChEBI" id="CHEBI:43474"/>
        <dbReference type="ChEBI" id="CHEBI:456216"/>
        <dbReference type="EC" id="3.6.4.12"/>
    </reaction>
</comment>
<dbReference type="Proteomes" id="UP001174694">
    <property type="component" value="Unassembled WGS sequence"/>
</dbReference>
<dbReference type="PROSITE" id="PS50234">
    <property type="entry name" value="VWFA"/>
    <property type="match status" value="1"/>
</dbReference>
<keyword evidence="12" id="KW-0779">Telomere</keyword>
<proteinExistence type="inferred from homology"/>
<keyword evidence="15 19" id="KW-0234">DNA repair</keyword>
<dbReference type="GO" id="GO:0005524">
    <property type="term" value="F:ATP binding"/>
    <property type="evidence" value="ECO:0007669"/>
    <property type="project" value="UniProtKB-UniRule"/>
</dbReference>
<dbReference type="GO" id="GO:0006303">
    <property type="term" value="P:double-strand break repair via nonhomologous end joining"/>
    <property type="evidence" value="ECO:0007669"/>
    <property type="project" value="InterPro"/>
</dbReference>
<evidence type="ECO:0000256" key="3">
    <source>
        <dbReference type="ARBA" id="ARBA00007726"/>
    </source>
</evidence>
<dbReference type="GO" id="GO:0043564">
    <property type="term" value="C:Ku70:Ku80 complex"/>
    <property type="evidence" value="ECO:0007669"/>
    <property type="project" value="InterPro"/>
</dbReference>
<dbReference type="FunFam" id="2.40.290.10:FF:000008">
    <property type="entry name" value="ATP-dependent DNA helicase II subunit 2"/>
    <property type="match status" value="1"/>
</dbReference>
<evidence type="ECO:0000256" key="17">
    <source>
        <dbReference type="ARBA" id="ARBA00024890"/>
    </source>
</evidence>
<keyword evidence="16 19" id="KW-0539">Nucleus</keyword>
<dbReference type="GO" id="GO:0003690">
    <property type="term" value="F:double-stranded DNA binding"/>
    <property type="evidence" value="ECO:0007669"/>
    <property type="project" value="TreeGrafter"/>
</dbReference>
<dbReference type="PANTHER" id="PTHR12604:SF4">
    <property type="entry name" value="X-RAY REPAIR CROSS-COMPLEMENTING PROTEIN 5"/>
    <property type="match status" value="1"/>
</dbReference>
<dbReference type="SMART" id="SM00559">
    <property type="entry name" value="Ku78"/>
    <property type="match status" value="1"/>
</dbReference>
<evidence type="ECO:0000256" key="10">
    <source>
        <dbReference type="ARBA" id="ARBA00022806"/>
    </source>
</evidence>
<dbReference type="PIRSF" id="PIRSF016570">
    <property type="entry name" value="Ku80"/>
    <property type="match status" value="1"/>
</dbReference>
<dbReference type="GO" id="GO:0000781">
    <property type="term" value="C:chromosome, telomeric region"/>
    <property type="evidence" value="ECO:0007669"/>
    <property type="project" value="UniProtKB-SubCell"/>
</dbReference>
<keyword evidence="10 19" id="KW-0347">Helicase</keyword>
<dbReference type="InterPro" id="IPR024193">
    <property type="entry name" value="Ku80"/>
</dbReference>
<dbReference type="SUPFAM" id="SSF101420">
    <property type="entry name" value="C-terminal domain of Ku80"/>
    <property type="match status" value="1"/>
</dbReference>
<dbReference type="Gene3D" id="3.40.50.410">
    <property type="entry name" value="von Willebrand factor, type A domain"/>
    <property type="match status" value="1"/>
</dbReference>
<evidence type="ECO:0000256" key="14">
    <source>
        <dbReference type="ARBA" id="ARBA00023172"/>
    </source>
</evidence>
<dbReference type="GO" id="GO:0006310">
    <property type="term" value="P:DNA recombination"/>
    <property type="evidence" value="ECO:0007669"/>
    <property type="project" value="UniProtKB-KW"/>
</dbReference>